<organism evidence="2 3">
    <name type="scientific">Hyaloscypha hepaticicola</name>
    <dbReference type="NCBI Taxonomy" id="2082293"/>
    <lineage>
        <taxon>Eukaryota</taxon>
        <taxon>Fungi</taxon>
        <taxon>Dikarya</taxon>
        <taxon>Ascomycota</taxon>
        <taxon>Pezizomycotina</taxon>
        <taxon>Leotiomycetes</taxon>
        <taxon>Helotiales</taxon>
        <taxon>Hyaloscyphaceae</taxon>
        <taxon>Hyaloscypha</taxon>
    </lineage>
</organism>
<keyword evidence="3" id="KW-1185">Reference proteome</keyword>
<keyword evidence="1" id="KW-0812">Transmembrane</keyword>
<accession>A0A2J6PKD3</accession>
<reference evidence="2 3" key="1">
    <citation type="submission" date="2016-05" db="EMBL/GenBank/DDBJ databases">
        <title>A degradative enzymes factory behind the ericoid mycorrhizal symbiosis.</title>
        <authorList>
            <consortium name="DOE Joint Genome Institute"/>
            <person name="Martino E."/>
            <person name="Morin E."/>
            <person name="Grelet G."/>
            <person name="Kuo A."/>
            <person name="Kohler A."/>
            <person name="Daghino S."/>
            <person name="Barry K."/>
            <person name="Choi C."/>
            <person name="Cichocki N."/>
            <person name="Clum A."/>
            <person name="Copeland A."/>
            <person name="Hainaut M."/>
            <person name="Haridas S."/>
            <person name="Labutti K."/>
            <person name="Lindquist E."/>
            <person name="Lipzen A."/>
            <person name="Khouja H.-R."/>
            <person name="Murat C."/>
            <person name="Ohm R."/>
            <person name="Olson A."/>
            <person name="Spatafora J."/>
            <person name="Veneault-Fourrey C."/>
            <person name="Henrissat B."/>
            <person name="Grigoriev I."/>
            <person name="Martin F."/>
            <person name="Perotto S."/>
        </authorList>
    </citation>
    <scope>NUCLEOTIDE SEQUENCE [LARGE SCALE GENOMIC DNA]</scope>
    <source>
        <strain evidence="2 3">UAMH 7357</strain>
    </source>
</reference>
<dbReference type="AlphaFoldDB" id="A0A2J6PKD3"/>
<gene>
    <name evidence="2" type="ORF">NA56DRAFT_711051</name>
</gene>
<proteinExistence type="predicted"/>
<evidence type="ECO:0000313" key="3">
    <source>
        <dbReference type="Proteomes" id="UP000235672"/>
    </source>
</evidence>
<feature type="transmembrane region" description="Helical" evidence="1">
    <location>
        <begin position="71"/>
        <end position="91"/>
    </location>
</feature>
<keyword evidence="1" id="KW-1133">Transmembrane helix</keyword>
<keyword evidence="1" id="KW-0472">Membrane</keyword>
<name>A0A2J6PKD3_9HELO</name>
<evidence type="ECO:0000313" key="2">
    <source>
        <dbReference type="EMBL" id="PMD14474.1"/>
    </source>
</evidence>
<dbReference type="EMBL" id="KZ613522">
    <property type="protein sequence ID" value="PMD14474.1"/>
    <property type="molecule type" value="Genomic_DNA"/>
</dbReference>
<sequence length="174" mass="19035">MSILRLHGACSIAASDFGGKVYAGENSANTSGQPNGTVWRTAEILTSTRRFGLGCLDSRLRNKETSSGIKPSWLCFLLFAIYDVAALIFLVHSGKVKFEKIQFAGDFTAGLKLIKRGDDEKVPRDRGTRRRHVELMCDTLTTIKMGQGRVGPGEFRVVFTPKSFGGYAIPSKDA</sequence>
<dbReference type="Proteomes" id="UP000235672">
    <property type="component" value="Unassembled WGS sequence"/>
</dbReference>
<protein>
    <submittedName>
        <fullName evidence="2">Uncharacterized protein</fullName>
    </submittedName>
</protein>
<evidence type="ECO:0000256" key="1">
    <source>
        <dbReference type="SAM" id="Phobius"/>
    </source>
</evidence>